<proteinExistence type="predicted"/>
<name>G4SZW8_META2</name>
<dbReference type="Proteomes" id="UP000008315">
    <property type="component" value="Chromosome"/>
</dbReference>
<gene>
    <name evidence="1" type="ordered locus">MEALZ_0561</name>
</gene>
<evidence type="ECO:0000313" key="2">
    <source>
        <dbReference type="Proteomes" id="UP000008315"/>
    </source>
</evidence>
<organism evidence="1 2">
    <name type="scientific">Methylotuvimicrobium alcaliphilum (strain DSM 19304 / NCIMB 14124 / VKM B-2133 / 20Z)</name>
    <name type="common">Methylomicrobium alcaliphilum</name>
    <dbReference type="NCBI Taxonomy" id="1091494"/>
    <lineage>
        <taxon>Bacteria</taxon>
        <taxon>Pseudomonadati</taxon>
        <taxon>Pseudomonadota</taxon>
        <taxon>Gammaproteobacteria</taxon>
        <taxon>Methylococcales</taxon>
        <taxon>Methylococcaceae</taxon>
        <taxon>Methylotuvimicrobium</taxon>
    </lineage>
</organism>
<dbReference type="KEGG" id="mah:MEALZ_0561"/>
<protein>
    <submittedName>
        <fullName evidence="1">Uncharacterized protein</fullName>
    </submittedName>
</protein>
<reference evidence="2" key="1">
    <citation type="journal article" date="2012" name="J. Bacteriol.">
        <title>Genome sequence of the haloalkaliphilic methanotrophic bacterium Methylomicrobium alcaliphilum 20Z.</title>
        <authorList>
            <person name="Vuilleumier S."/>
            <person name="Khmelenina V.N."/>
            <person name="Bringel F."/>
            <person name="Reshetnikov A.S."/>
            <person name="Lajus A."/>
            <person name="Mangenot S."/>
            <person name="Rouy Z."/>
            <person name="Op den Camp H.J."/>
            <person name="Jetten M.S."/>
            <person name="Dispirito A.A."/>
            <person name="Dunfield P."/>
            <person name="Klotz M.G."/>
            <person name="Semrau J.D."/>
            <person name="Stein L.Y."/>
            <person name="Barbe V."/>
            <person name="Medigue C."/>
            <person name="Trotsenko Y.A."/>
            <person name="Kalyuzhnaya M.G."/>
        </authorList>
    </citation>
    <scope>NUCLEOTIDE SEQUENCE [LARGE SCALE GENOMIC DNA]</scope>
    <source>
        <strain evidence="2">DSM 19304 / NCIMB 14124 / VKM B-2133 / 20Z</strain>
    </source>
</reference>
<dbReference type="AlphaFoldDB" id="G4SZW8"/>
<sequence length="56" mass="6359">MNACNRPLFGNGIFVAEFLHIEKLDKKSRSTNFHNNIAANFSDEESCTQTNDKLLN</sequence>
<accession>G4SZW8</accession>
<dbReference type="EMBL" id="FO082060">
    <property type="protein sequence ID" value="CCE22256.1"/>
    <property type="molecule type" value="Genomic_DNA"/>
</dbReference>
<dbReference type="HOGENOM" id="CLU_3009055_0_0_6"/>
<evidence type="ECO:0000313" key="1">
    <source>
        <dbReference type="EMBL" id="CCE22256.1"/>
    </source>
</evidence>
<keyword evidence="2" id="KW-1185">Reference proteome</keyword>